<proteinExistence type="inferred from homology"/>
<comment type="similarity">
    <text evidence="8">Belongs to the lyase 1 family. Argininosuccinate lyase subfamily.</text>
</comment>
<dbReference type="InterPro" id="IPR029419">
    <property type="entry name" value="Arg_succ_lyase_C"/>
</dbReference>
<name>A0A450S374_9GAMM</name>
<comment type="pathway">
    <text evidence="2 8">Amino-acid biosynthesis; L-arginine biosynthesis; L-arginine from L-ornithine and carbamoyl phosphate: step 3/3.</text>
</comment>
<feature type="domain" description="Argininosuccinate lyase C-terminal" evidence="10">
    <location>
        <begin position="442"/>
        <end position="510"/>
    </location>
</feature>
<dbReference type="UniPathway" id="UPA00068">
    <property type="reaction ID" value="UER00114"/>
</dbReference>
<reference evidence="11" key="1">
    <citation type="submission" date="2019-02" db="EMBL/GenBank/DDBJ databases">
        <authorList>
            <person name="Gruber-Vodicka R. H."/>
            <person name="Seah K. B. B."/>
        </authorList>
    </citation>
    <scope>NUCLEOTIDE SEQUENCE</scope>
    <source>
        <strain evidence="11">BECK_BZ15</strain>
    </source>
</reference>
<protein>
    <recommendedName>
        <fullName evidence="4 8">Argininosuccinate lyase</fullName>
        <shortName evidence="8">ASAL</shortName>
        <ecNumber evidence="4 8">4.3.2.1</ecNumber>
    </recommendedName>
    <alternativeName>
        <fullName evidence="8">Arginosuccinase</fullName>
    </alternativeName>
</protein>
<dbReference type="CDD" id="cd01359">
    <property type="entry name" value="Argininosuccinate_lyase"/>
    <property type="match status" value="1"/>
</dbReference>
<dbReference type="PRINTS" id="PR00149">
    <property type="entry name" value="FUMRATELYASE"/>
</dbReference>
<dbReference type="PRINTS" id="PR00145">
    <property type="entry name" value="ARGSUCLYASE"/>
</dbReference>
<dbReference type="EMBL" id="CAADEW010000012">
    <property type="protein sequence ID" value="VFJ46125.1"/>
    <property type="molecule type" value="Genomic_DNA"/>
</dbReference>
<dbReference type="GO" id="GO:0005829">
    <property type="term" value="C:cytosol"/>
    <property type="evidence" value="ECO:0007669"/>
    <property type="project" value="TreeGrafter"/>
</dbReference>
<sequence>MKPSTSTSERKTPGYVIWQEENFDDYLRWKKRIETHLLASLSRKVPIIQAKIGFSTIQNAFPSKTNPAVILSMPPQPQNKKPWSGRFTEATSTLVEEFTASVAFDQRLYPFDILGSIAHATMLASVGVLSVDERDAIVKGLENIGTDIEAGGFEWSEKWEDVHMNIETELVKRIGESGKKLHTGRSRNDQVATDLRLFLREETDAILKELHDLQSVILDIAEQEAGTLMPGFTHLQTAQPITFGHHILAWFEMLARDRERFWDARRRINRMPLGAAALAGTGFPIDRVMTAELLGFEKVCENSIDAVSDRDFIIEFTAAAALLMTHLSRMSEELILWSSTPFDFIELGDGFCTGSSIMPQKKNPDIPELVRGKTGRVDGHLLASLVLMKGQPLAYNRDNQEDKEALFDTVDTTRACVQVYTRMLASMTLKRDRMHTQAEEGFSTATDLADYLVRKGIPFRDAHEIVGKVVRYGLDTGKNLATMTLEEFRNFAPIIAEDVFTILSLEGSIASRNHIGGTAPEQVREAVARARQRG</sequence>
<dbReference type="EC" id="4.3.2.1" evidence="4 8"/>
<evidence type="ECO:0000256" key="5">
    <source>
        <dbReference type="ARBA" id="ARBA00022571"/>
    </source>
</evidence>
<dbReference type="GO" id="GO:0042450">
    <property type="term" value="P:L-arginine biosynthetic process via ornithine"/>
    <property type="evidence" value="ECO:0007669"/>
    <property type="project" value="UniProtKB-UniRule"/>
</dbReference>
<evidence type="ECO:0000256" key="1">
    <source>
        <dbReference type="ARBA" id="ARBA00000985"/>
    </source>
</evidence>
<feature type="domain" description="Fumarate lyase N-terminal" evidence="9">
    <location>
        <begin position="85"/>
        <end position="379"/>
    </location>
</feature>
<dbReference type="PANTHER" id="PTHR43814:SF1">
    <property type="entry name" value="ARGININOSUCCINATE LYASE"/>
    <property type="match status" value="1"/>
</dbReference>
<evidence type="ECO:0000256" key="3">
    <source>
        <dbReference type="ARBA" id="ARBA00005552"/>
    </source>
</evidence>
<dbReference type="NCBIfam" id="TIGR00838">
    <property type="entry name" value="argH"/>
    <property type="match status" value="1"/>
</dbReference>
<dbReference type="HAMAP" id="MF_00006">
    <property type="entry name" value="Arg_succ_lyase"/>
    <property type="match status" value="1"/>
</dbReference>
<dbReference type="InterPro" id="IPR020557">
    <property type="entry name" value="Fumarate_lyase_CS"/>
</dbReference>
<dbReference type="Pfam" id="PF14698">
    <property type="entry name" value="ASL_C2"/>
    <property type="match status" value="1"/>
</dbReference>
<evidence type="ECO:0000313" key="11">
    <source>
        <dbReference type="EMBL" id="VFJ46125.1"/>
    </source>
</evidence>
<evidence type="ECO:0000256" key="6">
    <source>
        <dbReference type="ARBA" id="ARBA00022605"/>
    </source>
</evidence>
<organism evidence="11">
    <name type="scientific">Candidatus Kentrum sp. FW</name>
    <dbReference type="NCBI Taxonomy" id="2126338"/>
    <lineage>
        <taxon>Bacteria</taxon>
        <taxon>Pseudomonadati</taxon>
        <taxon>Pseudomonadota</taxon>
        <taxon>Gammaproteobacteria</taxon>
        <taxon>Candidatus Kentrum</taxon>
    </lineage>
</organism>
<gene>
    <name evidence="8" type="primary">argH</name>
    <name evidence="11" type="ORF">BECKFW1821A_GA0114235_101222</name>
</gene>
<dbReference type="Gene3D" id="1.10.275.10">
    <property type="entry name" value="Fumarase/aspartase (N-terminal domain)"/>
    <property type="match status" value="1"/>
</dbReference>
<evidence type="ECO:0000256" key="8">
    <source>
        <dbReference type="HAMAP-Rule" id="MF_00006"/>
    </source>
</evidence>
<dbReference type="InterPro" id="IPR000362">
    <property type="entry name" value="Fumarate_lyase_fam"/>
</dbReference>
<evidence type="ECO:0000256" key="4">
    <source>
        <dbReference type="ARBA" id="ARBA00012338"/>
    </source>
</evidence>
<dbReference type="InterPro" id="IPR024083">
    <property type="entry name" value="Fumarase/histidase_N"/>
</dbReference>
<evidence type="ECO:0000259" key="9">
    <source>
        <dbReference type="Pfam" id="PF00206"/>
    </source>
</evidence>
<dbReference type="PROSITE" id="PS00163">
    <property type="entry name" value="FUMARATE_LYASES"/>
    <property type="match status" value="1"/>
</dbReference>
<dbReference type="PANTHER" id="PTHR43814">
    <property type="entry name" value="ARGININOSUCCINATE LYASE"/>
    <property type="match status" value="1"/>
</dbReference>
<dbReference type="SUPFAM" id="SSF48557">
    <property type="entry name" value="L-aspartase-like"/>
    <property type="match status" value="1"/>
</dbReference>
<comment type="catalytic activity">
    <reaction evidence="1 8">
        <text>2-(N(omega)-L-arginino)succinate = fumarate + L-arginine</text>
        <dbReference type="Rhea" id="RHEA:24020"/>
        <dbReference type="ChEBI" id="CHEBI:29806"/>
        <dbReference type="ChEBI" id="CHEBI:32682"/>
        <dbReference type="ChEBI" id="CHEBI:57472"/>
        <dbReference type="EC" id="4.3.2.1"/>
    </reaction>
</comment>
<accession>A0A450S374</accession>
<dbReference type="Pfam" id="PF00206">
    <property type="entry name" value="Lyase_1"/>
    <property type="match status" value="1"/>
</dbReference>
<keyword evidence="6 8" id="KW-0028">Amino-acid biosynthesis</keyword>
<keyword evidence="5 8" id="KW-0055">Arginine biosynthesis</keyword>
<evidence type="ECO:0000259" key="10">
    <source>
        <dbReference type="Pfam" id="PF14698"/>
    </source>
</evidence>
<dbReference type="InterPro" id="IPR009049">
    <property type="entry name" value="Argininosuccinate_lyase"/>
</dbReference>
<dbReference type="GO" id="GO:0004056">
    <property type="term" value="F:argininosuccinate lyase activity"/>
    <property type="evidence" value="ECO:0007669"/>
    <property type="project" value="UniProtKB-UniRule"/>
</dbReference>
<dbReference type="InterPro" id="IPR022761">
    <property type="entry name" value="Fumarate_lyase_N"/>
</dbReference>
<dbReference type="Gene3D" id="1.10.40.30">
    <property type="entry name" value="Fumarase/aspartase (C-terminal domain)"/>
    <property type="match status" value="1"/>
</dbReference>
<comment type="subcellular location">
    <subcellularLocation>
        <location evidence="8">Cytoplasm</location>
    </subcellularLocation>
</comment>
<evidence type="ECO:0000256" key="2">
    <source>
        <dbReference type="ARBA" id="ARBA00004941"/>
    </source>
</evidence>
<dbReference type="Gene3D" id="1.20.200.10">
    <property type="entry name" value="Fumarase/aspartase (Central domain)"/>
    <property type="match status" value="1"/>
</dbReference>
<keyword evidence="8" id="KW-0963">Cytoplasm</keyword>
<comment type="similarity">
    <text evidence="3">In the N-terminal section; belongs to the lyase 1 family. Argininosuccinate lyase subfamily.</text>
</comment>
<dbReference type="AlphaFoldDB" id="A0A450S374"/>
<dbReference type="FunFam" id="1.10.275.10:FF:000002">
    <property type="entry name" value="Argininosuccinate lyase"/>
    <property type="match status" value="1"/>
</dbReference>
<evidence type="ECO:0000256" key="7">
    <source>
        <dbReference type="ARBA" id="ARBA00023239"/>
    </source>
</evidence>
<dbReference type="FunFam" id="1.10.40.30:FF:000001">
    <property type="entry name" value="Argininosuccinate lyase"/>
    <property type="match status" value="1"/>
</dbReference>
<keyword evidence="7 8" id="KW-0456">Lyase</keyword>
<dbReference type="FunFam" id="1.20.200.10:FF:000015">
    <property type="entry name" value="argininosuccinate lyase isoform X2"/>
    <property type="match status" value="1"/>
</dbReference>
<dbReference type="InterPro" id="IPR008948">
    <property type="entry name" value="L-Aspartase-like"/>
</dbReference>